<name>A0A6A6E1P4_9PEZI</name>
<evidence type="ECO:0000259" key="1">
    <source>
        <dbReference type="Pfam" id="PF02026"/>
    </source>
</evidence>
<gene>
    <name evidence="2" type="ORF">K469DRAFT_631583</name>
</gene>
<dbReference type="Pfam" id="PF02026">
    <property type="entry name" value="RyR"/>
    <property type="match status" value="1"/>
</dbReference>
<evidence type="ECO:0000313" key="3">
    <source>
        <dbReference type="Proteomes" id="UP000800200"/>
    </source>
</evidence>
<dbReference type="InterPro" id="IPR003032">
    <property type="entry name" value="Ryanodine_rcpt"/>
</dbReference>
<protein>
    <recommendedName>
        <fullName evidence="1">Ryanodine receptor Ryr domain-containing protein</fullName>
    </recommendedName>
</protein>
<sequence length="853" mass="95496">MSDRHIVVAGHTPVDLLVYPSPPLRDREKLNVRKSNGGAALIAGLLEATRKEHEHQIHQPAGTKENILEQILSAITELEICGEEVDSTFGFKVARRQQLQNKAVWHSPPQAQHDNVSVLIFQDAECGYGFSNPHEAVDLFHKSCPQSFVYRMARPLGTGAIWDTVRRGPYGKDGKQDPNKLIVIISADDLRAEGIELSYGLSWEKTCEDFVEKLGSNGKLDTLVSCAHLIVLFGCDGAIYHRGIDLTEPTLFFDPLSTEGRYTRRHLGDLPGLPEAFIGGFTTELAKSPGAGLDECIRRGIGTARGLAKLGFRNSKVHNWPRYPVSEIMKNQLPEESLITLSIPSESISSGSYRHWSILHHNIGDPVQVAHRIVTKGTNSAANWIPISRFGPLKVLDRSEIEAFRAVFNSVYEYLSDSQTRPLNIAIFGSRGSGKSFAAVHVAKAAAEACSQGTTQLRFNLSQFSSVDDLAAAFNAIRDCTLAGTLPLVYINAFDAHFAGVRFGWLPHLLSAMHGGQFLDRSDKQHIGPAIFLLGSSTTTSFQGFQDSCKETESSDSPIAQEFMSCLHAFVNVLGLDQVNASDALYPVRRAVVLRALLEEREPNLRRGEGISIDESVLDGLLMIPTFQHGLRSLKSIIAMSKLTGKRHFERAALPPEKQLSLHLDYDLFTKYAQFDILPEDLREPLAIALHEKYVTIRKGMANTEEEKKGIEKQASLQPWKPLEEQYKESNRAHACDIPRKLRLIECFLAKKDSTRTAVEEFSETELNKLAEIEHERWNAERLQAQWHKGPRNEKERRNPFLIPWRDLPKIWQDVDRAMVKSYPKILPETYKIHRIGKVTKTTLRSVFKAPTV</sequence>
<dbReference type="InterPro" id="IPR027417">
    <property type="entry name" value="P-loop_NTPase"/>
</dbReference>
<dbReference type="Gene3D" id="6.20.350.10">
    <property type="match status" value="1"/>
</dbReference>
<dbReference type="AlphaFoldDB" id="A0A6A6E1P4"/>
<feature type="domain" description="Ryanodine receptor Ryr" evidence="1">
    <location>
        <begin position="756"/>
        <end position="826"/>
    </location>
</feature>
<organism evidence="2 3">
    <name type="scientific">Zopfia rhizophila CBS 207.26</name>
    <dbReference type="NCBI Taxonomy" id="1314779"/>
    <lineage>
        <taxon>Eukaryota</taxon>
        <taxon>Fungi</taxon>
        <taxon>Dikarya</taxon>
        <taxon>Ascomycota</taxon>
        <taxon>Pezizomycotina</taxon>
        <taxon>Dothideomycetes</taxon>
        <taxon>Dothideomycetes incertae sedis</taxon>
        <taxon>Zopfiaceae</taxon>
        <taxon>Zopfia</taxon>
    </lineage>
</organism>
<proteinExistence type="predicted"/>
<evidence type="ECO:0000313" key="2">
    <source>
        <dbReference type="EMBL" id="KAF2185714.1"/>
    </source>
</evidence>
<dbReference type="EMBL" id="ML994632">
    <property type="protein sequence ID" value="KAF2185714.1"/>
    <property type="molecule type" value="Genomic_DNA"/>
</dbReference>
<dbReference type="OrthoDB" id="5305673at2759"/>
<dbReference type="Proteomes" id="UP000800200">
    <property type="component" value="Unassembled WGS sequence"/>
</dbReference>
<accession>A0A6A6E1P4</accession>
<dbReference type="SUPFAM" id="SSF52540">
    <property type="entry name" value="P-loop containing nucleoside triphosphate hydrolases"/>
    <property type="match status" value="1"/>
</dbReference>
<reference evidence="2" key="1">
    <citation type="journal article" date="2020" name="Stud. Mycol.">
        <title>101 Dothideomycetes genomes: a test case for predicting lifestyles and emergence of pathogens.</title>
        <authorList>
            <person name="Haridas S."/>
            <person name="Albert R."/>
            <person name="Binder M."/>
            <person name="Bloem J."/>
            <person name="Labutti K."/>
            <person name="Salamov A."/>
            <person name="Andreopoulos B."/>
            <person name="Baker S."/>
            <person name="Barry K."/>
            <person name="Bills G."/>
            <person name="Bluhm B."/>
            <person name="Cannon C."/>
            <person name="Castanera R."/>
            <person name="Culley D."/>
            <person name="Daum C."/>
            <person name="Ezra D."/>
            <person name="Gonzalez J."/>
            <person name="Henrissat B."/>
            <person name="Kuo A."/>
            <person name="Liang C."/>
            <person name="Lipzen A."/>
            <person name="Lutzoni F."/>
            <person name="Magnuson J."/>
            <person name="Mondo S."/>
            <person name="Nolan M."/>
            <person name="Ohm R."/>
            <person name="Pangilinan J."/>
            <person name="Park H.-J."/>
            <person name="Ramirez L."/>
            <person name="Alfaro M."/>
            <person name="Sun H."/>
            <person name="Tritt A."/>
            <person name="Yoshinaga Y."/>
            <person name="Zwiers L.-H."/>
            <person name="Turgeon B."/>
            <person name="Goodwin S."/>
            <person name="Spatafora J."/>
            <person name="Crous P."/>
            <person name="Grigoriev I."/>
        </authorList>
    </citation>
    <scope>NUCLEOTIDE SEQUENCE</scope>
    <source>
        <strain evidence="2">CBS 207.26</strain>
    </source>
</reference>
<keyword evidence="3" id="KW-1185">Reference proteome</keyword>